<feature type="region of interest" description="Disordered" evidence="1">
    <location>
        <begin position="524"/>
        <end position="566"/>
    </location>
</feature>
<feature type="compositionally biased region" description="Acidic residues" evidence="1">
    <location>
        <begin position="555"/>
        <end position="566"/>
    </location>
</feature>
<gene>
    <name evidence="3" type="ORF">NPX13_g4212</name>
</gene>
<dbReference type="AlphaFoldDB" id="A0A9W8TNJ7"/>
<protein>
    <recommendedName>
        <fullName evidence="2">Sfi1 spindle body domain-containing protein</fullName>
    </recommendedName>
</protein>
<evidence type="ECO:0000256" key="1">
    <source>
        <dbReference type="SAM" id="MobiDB-lite"/>
    </source>
</evidence>
<reference evidence="3" key="1">
    <citation type="submission" date="2022-07" db="EMBL/GenBank/DDBJ databases">
        <title>Genome Sequence of Xylaria arbuscula.</title>
        <authorList>
            <person name="Buettner E."/>
        </authorList>
    </citation>
    <scope>NUCLEOTIDE SEQUENCE</scope>
    <source>
        <strain evidence="3">VT107</strain>
    </source>
</reference>
<evidence type="ECO:0000313" key="4">
    <source>
        <dbReference type="Proteomes" id="UP001148614"/>
    </source>
</evidence>
<feature type="compositionally biased region" description="Acidic residues" evidence="1">
    <location>
        <begin position="205"/>
        <end position="215"/>
    </location>
</feature>
<dbReference type="Pfam" id="PF08457">
    <property type="entry name" value="Sfi1"/>
    <property type="match status" value="1"/>
</dbReference>
<feature type="region of interest" description="Disordered" evidence="1">
    <location>
        <begin position="1"/>
        <end position="64"/>
    </location>
</feature>
<feature type="compositionally biased region" description="Polar residues" evidence="1">
    <location>
        <begin position="8"/>
        <end position="17"/>
    </location>
</feature>
<name>A0A9W8TNJ7_9PEZI</name>
<comment type="caution">
    <text evidence="3">The sequence shown here is derived from an EMBL/GenBank/DDBJ whole genome shotgun (WGS) entry which is preliminary data.</text>
</comment>
<feature type="compositionally biased region" description="Low complexity" evidence="1">
    <location>
        <begin position="30"/>
        <end position="44"/>
    </location>
</feature>
<evidence type="ECO:0000259" key="2">
    <source>
        <dbReference type="Pfam" id="PF08457"/>
    </source>
</evidence>
<dbReference type="VEuPathDB" id="FungiDB:F4678DRAFT_428073"/>
<dbReference type="Proteomes" id="UP001148614">
    <property type="component" value="Unassembled WGS sequence"/>
</dbReference>
<accession>A0A9W8TNJ7</accession>
<feature type="domain" description="Sfi1 spindle body" evidence="2">
    <location>
        <begin position="728"/>
        <end position="918"/>
    </location>
</feature>
<sequence length="1044" mass="120888">MNDFPQHEQPTSDTFDFSDNEALQPPLQPQQPQQQLQYQPRTQPYSYPQLGQYGDGPSTVGSSDMSRIANIDRNAYSDEDIGLVYEIVVRAETILAEELTPSTGLPIHALFLAYEDVIAEHGLDPNEIHISRLVFLVGGIKGQKSIMDQFKTAMTRMNITLAIEEPQVSENEHESNDSHHVASEHDDFHATDDEHTSTSHRSNFEPDDDDGDELGSENVPRLSIAPLDQAKEKYLADTAVAFHKQRHARFLAVATLRRWYNTARYINHLREETDRVHGMELREALEEKFYIWRALSVEASQASPDRVPRNAYSKRTERITIRAHEILSTKKALIRWRQSAQIEYRKRREAKLQAEQLAKQKEYEDDDFKENPVLARLAQRAHKNLVLSQAFAKWSNRAEEEGAKAEAASQAYEMSLKAKALGLTRNRSTMENMRKMLASKMNRAIDSAPIQTSAPSTVQPEPVAPAVVKPDATAPVASENRPPLERPLSSIDIASRLRARNPVEKWPNPSIVRPPTVIPIRTAPPTTAPTDGAVVDVPNTSAPPTDSMPAREPIVDPDESEDDDELDEQTMLARRHILRMRYFGAWERYTSEHIGKVEQFGQERQDHRFTDSIFKWRNEAASRQQQTVERSIEFQRGRCHQRVAQTIPKWRKWASQEAYRRGNILEHYAERAEYYQRTVRSLPILREKTGHAEQRDELLRTYAKRTNYYMRTTQALSIWRERAHEVSQARQTLEKYGKRADYYYRTRNTVSTWQQRAKQRRKERLREAHLETRRMVKKNMGDRCIRQWRERLEPSYQRFEVMNAILADAHDNREWRQASEAFNTWRYRAQERTEAAETGDTMLKQKAIGQWREKAALHRDLETDAGDHWEVRTKSRALKNWNLGSLQGANRPEMVANAQEKKERKLLRHGFETWYGRTADKLVPVELPNGSYRNVGQVVEGARREATRHQARGLLQRWQAAAADSRTSEVQDEAYAPTPGDRAFSWGLTVEERLRHRWHRCRTILVGRLEIRQWAGQNMAQELGGRSVRTPRTFESPGQPRFDE</sequence>
<feature type="region of interest" description="Disordered" evidence="1">
    <location>
        <begin position="189"/>
        <end position="222"/>
    </location>
</feature>
<dbReference type="EMBL" id="JANPWZ010000579">
    <property type="protein sequence ID" value="KAJ3574904.1"/>
    <property type="molecule type" value="Genomic_DNA"/>
</dbReference>
<evidence type="ECO:0000313" key="3">
    <source>
        <dbReference type="EMBL" id="KAJ3574904.1"/>
    </source>
</evidence>
<keyword evidence="4" id="KW-1185">Reference proteome</keyword>
<dbReference type="InterPro" id="IPR013665">
    <property type="entry name" value="Sfi1_dom"/>
</dbReference>
<feature type="region of interest" description="Disordered" evidence="1">
    <location>
        <begin position="1022"/>
        <end position="1044"/>
    </location>
</feature>
<organism evidence="3 4">
    <name type="scientific">Xylaria arbuscula</name>
    <dbReference type="NCBI Taxonomy" id="114810"/>
    <lineage>
        <taxon>Eukaryota</taxon>
        <taxon>Fungi</taxon>
        <taxon>Dikarya</taxon>
        <taxon>Ascomycota</taxon>
        <taxon>Pezizomycotina</taxon>
        <taxon>Sordariomycetes</taxon>
        <taxon>Xylariomycetidae</taxon>
        <taxon>Xylariales</taxon>
        <taxon>Xylariaceae</taxon>
        <taxon>Xylaria</taxon>
    </lineage>
</organism>
<proteinExistence type="predicted"/>